<reference evidence="2" key="1">
    <citation type="submission" date="2015-02" db="EMBL/GenBank/DDBJ databases">
        <title>Genome sequencing for Strongylocentrotus purpuratus.</title>
        <authorList>
            <person name="Murali S."/>
            <person name="Liu Y."/>
            <person name="Vee V."/>
            <person name="English A."/>
            <person name="Wang M."/>
            <person name="Skinner E."/>
            <person name="Han Y."/>
            <person name="Muzny D.M."/>
            <person name="Worley K.C."/>
            <person name="Gibbs R.A."/>
        </authorList>
    </citation>
    <scope>NUCLEOTIDE SEQUENCE</scope>
</reference>
<dbReference type="Proteomes" id="UP000007110">
    <property type="component" value="Unassembled WGS sequence"/>
</dbReference>
<name>A0A7M7THD5_STRPU</name>
<dbReference type="GO" id="GO:0042162">
    <property type="term" value="F:telomeric DNA binding"/>
    <property type="evidence" value="ECO:0000318"/>
    <property type="project" value="GO_Central"/>
</dbReference>
<reference evidence="1" key="2">
    <citation type="submission" date="2021-01" db="UniProtKB">
        <authorList>
            <consortium name="EnsemblMetazoa"/>
        </authorList>
    </citation>
    <scope>IDENTIFICATION</scope>
</reference>
<dbReference type="Pfam" id="PF15490">
    <property type="entry name" value="Ten1_2"/>
    <property type="match status" value="1"/>
</dbReference>
<dbReference type="GO" id="GO:0003697">
    <property type="term" value="F:single-stranded DNA binding"/>
    <property type="evidence" value="ECO:0007669"/>
    <property type="project" value="InterPro"/>
</dbReference>
<proteinExistence type="predicted"/>
<dbReference type="PANTHER" id="PTHR33905:SF1">
    <property type="entry name" value="CST COMPLEX SUBUNIT TEN1"/>
    <property type="match status" value="1"/>
</dbReference>
<dbReference type="GO" id="GO:0032211">
    <property type="term" value="P:negative regulation of telomere maintenance via telomerase"/>
    <property type="evidence" value="ECO:0000318"/>
    <property type="project" value="GO_Central"/>
</dbReference>
<dbReference type="OMA" id="VAMYNKA"/>
<evidence type="ECO:0000313" key="1">
    <source>
        <dbReference type="EnsemblMetazoa" id="XP_800698"/>
    </source>
</evidence>
<organism evidence="1 2">
    <name type="scientific">Strongylocentrotus purpuratus</name>
    <name type="common">Purple sea urchin</name>
    <dbReference type="NCBI Taxonomy" id="7668"/>
    <lineage>
        <taxon>Eukaryota</taxon>
        <taxon>Metazoa</taxon>
        <taxon>Echinodermata</taxon>
        <taxon>Eleutherozoa</taxon>
        <taxon>Echinozoa</taxon>
        <taxon>Echinoidea</taxon>
        <taxon>Euechinoidea</taxon>
        <taxon>Echinacea</taxon>
        <taxon>Camarodonta</taxon>
        <taxon>Echinidea</taxon>
        <taxon>Strongylocentrotidae</taxon>
        <taxon>Strongylocentrotus</taxon>
    </lineage>
</organism>
<protein>
    <submittedName>
        <fullName evidence="1">Uncharacterized protein</fullName>
    </submittedName>
</protein>
<dbReference type="KEGG" id="spu:592355"/>
<dbReference type="GeneID" id="592355"/>
<dbReference type="Gene3D" id="2.40.50.140">
    <property type="entry name" value="Nucleic acid-binding proteins"/>
    <property type="match status" value="1"/>
</dbReference>
<sequence length="145" mass="15832">MAGNLPPHGDILRLSEIHERGPLLMAGKSVRVMGKLTRYDAIEQLALITSSERNSTHHLQVNTRLVEPFQSRIGSTFQFIGEMPSEMERDADMVVHARVVRCVDGIDSTMYYNACDVQRKFLASRGPAAAASRGPAAAASASFTT</sequence>
<dbReference type="PANTHER" id="PTHR33905">
    <property type="entry name" value="CST COMPLEX SUBUNIT TEN1"/>
    <property type="match status" value="1"/>
</dbReference>
<dbReference type="AlphaFoldDB" id="A0A7M7THD5"/>
<evidence type="ECO:0000313" key="2">
    <source>
        <dbReference type="Proteomes" id="UP000007110"/>
    </source>
</evidence>
<dbReference type="FunCoup" id="A0A7M7THD5">
    <property type="interactions" value="668"/>
</dbReference>
<dbReference type="InParanoid" id="A0A7M7THD5"/>
<dbReference type="GO" id="GO:0010521">
    <property type="term" value="F:telomerase inhibitor activity"/>
    <property type="evidence" value="ECO:0000318"/>
    <property type="project" value="GO_Central"/>
</dbReference>
<dbReference type="InterPro" id="IPR012340">
    <property type="entry name" value="NA-bd_OB-fold"/>
</dbReference>
<dbReference type="OrthoDB" id="342190at2759"/>
<dbReference type="RefSeq" id="XP_800698.1">
    <property type="nucleotide sequence ID" value="XM_795605.5"/>
</dbReference>
<dbReference type="EnsemblMetazoa" id="XM_795605">
    <property type="protein sequence ID" value="XP_800698"/>
    <property type="gene ID" value="LOC592355"/>
</dbReference>
<dbReference type="GO" id="GO:1990879">
    <property type="term" value="C:CST complex"/>
    <property type="evidence" value="ECO:0000318"/>
    <property type="project" value="GO_Central"/>
</dbReference>
<dbReference type="InterPro" id="IPR029146">
    <property type="entry name" value="Ten1_animal_plant"/>
</dbReference>
<keyword evidence="2" id="KW-1185">Reference proteome</keyword>
<accession>A0A7M7THD5</accession>